<dbReference type="InterPro" id="IPR001789">
    <property type="entry name" value="Sig_transdc_resp-reg_receiver"/>
</dbReference>
<feature type="domain" description="PAS" evidence="8">
    <location>
        <begin position="170"/>
        <end position="240"/>
    </location>
</feature>
<proteinExistence type="predicted"/>
<dbReference type="STRING" id="709839.TSA66_13275"/>
<dbReference type="Pfam" id="PF00072">
    <property type="entry name" value="Response_reg"/>
    <property type="match status" value="1"/>
</dbReference>
<dbReference type="EMBL" id="JWJG01000028">
    <property type="protein sequence ID" value="KIF83719.1"/>
    <property type="molecule type" value="Genomic_DNA"/>
</dbReference>
<dbReference type="PANTHER" id="PTHR43065">
    <property type="entry name" value="SENSOR HISTIDINE KINASE"/>
    <property type="match status" value="1"/>
</dbReference>
<evidence type="ECO:0000256" key="3">
    <source>
        <dbReference type="ARBA" id="ARBA00022553"/>
    </source>
</evidence>
<evidence type="ECO:0000259" key="6">
    <source>
        <dbReference type="PROSITE" id="PS50109"/>
    </source>
</evidence>
<dbReference type="InterPro" id="IPR005467">
    <property type="entry name" value="His_kinase_dom"/>
</dbReference>
<evidence type="ECO:0000259" key="9">
    <source>
        <dbReference type="PROSITE" id="PS50113"/>
    </source>
</evidence>
<dbReference type="PROSITE" id="PS50112">
    <property type="entry name" value="PAS"/>
    <property type="match status" value="1"/>
</dbReference>
<evidence type="ECO:0000259" key="7">
    <source>
        <dbReference type="PROSITE" id="PS50110"/>
    </source>
</evidence>
<feature type="domain" description="Histidine kinase" evidence="6">
    <location>
        <begin position="307"/>
        <end position="528"/>
    </location>
</feature>
<dbReference type="Gene3D" id="3.30.565.10">
    <property type="entry name" value="Histidine kinase-like ATPase, C-terminal domain"/>
    <property type="match status" value="1"/>
</dbReference>
<dbReference type="InterPro" id="IPR000014">
    <property type="entry name" value="PAS"/>
</dbReference>
<dbReference type="Gene3D" id="3.30.450.20">
    <property type="entry name" value="PAS domain"/>
    <property type="match status" value="2"/>
</dbReference>
<dbReference type="InterPro" id="IPR004358">
    <property type="entry name" value="Sig_transdc_His_kin-like_C"/>
</dbReference>
<name>A0A0C2BUK9_9BURK</name>
<dbReference type="EC" id="2.7.13.3" evidence="2"/>
<dbReference type="Proteomes" id="UP000031572">
    <property type="component" value="Unassembled WGS sequence"/>
</dbReference>
<dbReference type="InterPro" id="IPR035965">
    <property type="entry name" value="PAS-like_dom_sf"/>
</dbReference>
<dbReference type="GO" id="GO:0000155">
    <property type="term" value="F:phosphorelay sensor kinase activity"/>
    <property type="evidence" value="ECO:0007669"/>
    <property type="project" value="InterPro"/>
</dbReference>
<dbReference type="SMART" id="SM00388">
    <property type="entry name" value="HisKA"/>
    <property type="match status" value="1"/>
</dbReference>
<dbReference type="Gene3D" id="1.10.287.130">
    <property type="match status" value="1"/>
</dbReference>
<dbReference type="SMART" id="SM00448">
    <property type="entry name" value="REC"/>
    <property type="match status" value="1"/>
</dbReference>
<evidence type="ECO:0000313" key="10">
    <source>
        <dbReference type="EMBL" id="KIF83719.1"/>
    </source>
</evidence>
<feature type="modified residue" description="4-aspartylphosphate" evidence="4">
    <location>
        <position position="600"/>
    </location>
</feature>
<dbReference type="PROSITE" id="PS50110">
    <property type="entry name" value="RESPONSE_REGULATORY"/>
    <property type="match status" value="1"/>
</dbReference>
<dbReference type="Pfam" id="PF00512">
    <property type="entry name" value="HisKA"/>
    <property type="match status" value="1"/>
</dbReference>
<dbReference type="PANTHER" id="PTHR43065:SF42">
    <property type="entry name" value="TWO-COMPONENT SENSOR PPRA"/>
    <property type="match status" value="1"/>
</dbReference>
<dbReference type="AlphaFoldDB" id="A0A0C2BUK9"/>
<dbReference type="InterPro" id="IPR003661">
    <property type="entry name" value="HisK_dim/P_dom"/>
</dbReference>
<dbReference type="InterPro" id="IPR011006">
    <property type="entry name" value="CheY-like_superfamily"/>
</dbReference>
<dbReference type="SUPFAM" id="SSF55874">
    <property type="entry name" value="ATPase domain of HSP90 chaperone/DNA topoisomerase II/histidine kinase"/>
    <property type="match status" value="1"/>
</dbReference>
<accession>A0A0C2BUK9</accession>
<dbReference type="PROSITE" id="PS50113">
    <property type="entry name" value="PAC"/>
    <property type="match status" value="1"/>
</dbReference>
<dbReference type="InterPro" id="IPR013656">
    <property type="entry name" value="PAS_4"/>
</dbReference>
<dbReference type="Pfam" id="PF02518">
    <property type="entry name" value="HATPase_c"/>
    <property type="match status" value="1"/>
</dbReference>
<dbReference type="Gene3D" id="3.40.50.2300">
    <property type="match status" value="1"/>
</dbReference>
<dbReference type="SMART" id="SM00091">
    <property type="entry name" value="PAS"/>
    <property type="match status" value="2"/>
</dbReference>
<evidence type="ECO:0000313" key="11">
    <source>
        <dbReference type="Proteomes" id="UP000031572"/>
    </source>
</evidence>
<protein>
    <recommendedName>
        <fullName evidence="2">histidine kinase</fullName>
        <ecNumber evidence="2">2.7.13.3</ecNumber>
    </recommendedName>
</protein>
<dbReference type="InterPro" id="IPR000700">
    <property type="entry name" value="PAS-assoc_C"/>
</dbReference>
<dbReference type="CDD" id="cd00082">
    <property type="entry name" value="HisKA"/>
    <property type="match status" value="1"/>
</dbReference>
<evidence type="ECO:0000256" key="4">
    <source>
        <dbReference type="PROSITE-ProRule" id="PRU00169"/>
    </source>
</evidence>
<dbReference type="CDD" id="cd00130">
    <property type="entry name" value="PAS"/>
    <property type="match status" value="1"/>
</dbReference>
<dbReference type="SUPFAM" id="SSF47384">
    <property type="entry name" value="Homodimeric domain of signal transducing histidine kinase"/>
    <property type="match status" value="1"/>
</dbReference>
<feature type="coiled-coil region" evidence="5">
    <location>
        <begin position="139"/>
        <end position="173"/>
    </location>
</feature>
<organism evidence="10 11">
    <name type="scientific">Noviherbaspirillum autotrophicum</name>
    <dbReference type="NCBI Taxonomy" id="709839"/>
    <lineage>
        <taxon>Bacteria</taxon>
        <taxon>Pseudomonadati</taxon>
        <taxon>Pseudomonadota</taxon>
        <taxon>Betaproteobacteria</taxon>
        <taxon>Burkholderiales</taxon>
        <taxon>Oxalobacteraceae</taxon>
        <taxon>Noviherbaspirillum</taxon>
    </lineage>
</organism>
<sequence>MQAHPPGTPSSPPSEPQRHEMLAVGLNLLDQGLTVFDVDLRLVAWNQAFLRLLDFPDELAYVGAPFDSFIRYNARRGEYGPGDVEHQVGERVAAARTFSAHYTERERPGGQIIAVRGEPLPHRGFITLYTDITAQRRYERLAREQNAELEQRVQERTRELQATTAALRRSEERLSLITDRVPALIGYFDRHQIYRYANQGYADWFGRSKDNIVGHPIREVIGERIYREILPSIERAIGGQQATYQYAMENREGRSVHARSMLVPEFDGNGDVLGCFVLSVNISEIKRAQAALVQAQKMEAVGQLTGGLAHDFNNLLTVVIGNLAALKERHSQDDVATFLDPALKAAHRGAELIRRLLTFSRQQPLEPRPVDVVELVEDTVTLLTRSLPETIRISTHAALPLLFARTDAHQLENALLNLAFNARDAMPRGGQLHIELAPLTVSADMQVECDVAPGSYVQLSVSDNGAGMDANTAARAFEPFFTTKRFGSGSGLGLSMVYGFAKQSCGSARIQSEPGSGTTVRLLLPRCEAAAASPHYGTGAAAPAANRRPLVLLVEDDDAVRTVVRNQLTDLGYPVLEAQDSAEAQSMLHSVPDIGILVSDIVIPGDMNGREVGRMTRERYPHIRVVLISGYADDTGSSGGAPEPALFVLKKPFTKAMLQAALDTEMR</sequence>
<keyword evidence="11" id="KW-1185">Reference proteome</keyword>
<comment type="caution">
    <text evidence="10">The sequence shown here is derived from an EMBL/GenBank/DDBJ whole genome shotgun (WGS) entry which is preliminary data.</text>
</comment>
<keyword evidence="3 4" id="KW-0597">Phosphoprotein</keyword>
<dbReference type="PRINTS" id="PR00344">
    <property type="entry name" value="BCTRLSENSOR"/>
</dbReference>
<evidence type="ECO:0000256" key="2">
    <source>
        <dbReference type="ARBA" id="ARBA00012438"/>
    </source>
</evidence>
<dbReference type="SMART" id="SM00387">
    <property type="entry name" value="HATPase_c"/>
    <property type="match status" value="1"/>
</dbReference>
<dbReference type="SUPFAM" id="SSF55785">
    <property type="entry name" value="PYP-like sensor domain (PAS domain)"/>
    <property type="match status" value="2"/>
</dbReference>
<comment type="catalytic activity">
    <reaction evidence="1">
        <text>ATP + protein L-histidine = ADP + protein N-phospho-L-histidine.</text>
        <dbReference type="EC" id="2.7.13.3"/>
    </reaction>
</comment>
<feature type="domain" description="Response regulatory" evidence="7">
    <location>
        <begin position="550"/>
        <end position="666"/>
    </location>
</feature>
<dbReference type="Pfam" id="PF08448">
    <property type="entry name" value="PAS_4"/>
    <property type="match status" value="1"/>
</dbReference>
<dbReference type="NCBIfam" id="TIGR00229">
    <property type="entry name" value="sensory_box"/>
    <property type="match status" value="1"/>
</dbReference>
<dbReference type="OrthoDB" id="9177042at2"/>
<dbReference type="InterPro" id="IPR036890">
    <property type="entry name" value="HATPase_C_sf"/>
</dbReference>
<evidence type="ECO:0000259" key="8">
    <source>
        <dbReference type="PROSITE" id="PS50112"/>
    </source>
</evidence>
<keyword evidence="5" id="KW-0175">Coiled coil</keyword>
<dbReference type="SUPFAM" id="SSF52172">
    <property type="entry name" value="CheY-like"/>
    <property type="match status" value="1"/>
</dbReference>
<dbReference type="InterPro" id="IPR036097">
    <property type="entry name" value="HisK_dim/P_sf"/>
</dbReference>
<evidence type="ECO:0000256" key="5">
    <source>
        <dbReference type="SAM" id="Coils"/>
    </source>
</evidence>
<dbReference type="PROSITE" id="PS50109">
    <property type="entry name" value="HIS_KIN"/>
    <property type="match status" value="1"/>
</dbReference>
<feature type="domain" description="PAC" evidence="9">
    <location>
        <begin position="242"/>
        <end position="294"/>
    </location>
</feature>
<dbReference type="InterPro" id="IPR003594">
    <property type="entry name" value="HATPase_dom"/>
</dbReference>
<dbReference type="Pfam" id="PF12860">
    <property type="entry name" value="PAS_7"/>
    <property type="match status" value="1"/>
</dbReference>
<gene>
    <name evidence="10" type="ORF">TSA66_13275</name>
</gene>
<reference evidence="10 11" key="1">
    <citation type="submission" date="2014-12" db="EMBL/GenBank/DDBJ databases">
        <title>Denitrispirillum autotrophicum gen. nov., sp. nov., Denitrifying, Facultatively Autotrophic Bacteria Isolated from Rice Paddy Soil.</title>
        <authorList>
            <person name="Ishii S."/>
            <person name="Ashida N."/>
            <person name="Ohno H."/>
            <person name="Otsuka S."/>
            <person name="Yokota A."/>
            <person name="Senoo K."/>
        </authorList>
    </citation>
    <scope>NUCLEOTIDE SEQUENCE [LARGE SCALE GENOMIC DNA]</scope>
    <source>
        <strain evidence="10 11">TSA66</strain>
    </source>
</reference>
<evidence type="ECO:0000256" key="1">
    <source>
        <dbReference type="ARBA" id="ARBA00000085"/>
    </source>
</evidence>